<keyword evidence="1" id="KW-0472">Membrane</keyword>
<dbReference type="Pfam" id="PF05024">
    <property type="entry name" value="Gpi1"/>
    <property type="match status" value="1"/>
</dbReference>
<keyword evidence="1" id="KW-1133">Transmembrane helix</keyword>
<accession>A0A9W8LRD6</accession>
<dbReference type="Proteomes" id="UP001140094">
    <property type="component" value="Unassembled WGS sequence"/>
</dbReference>
<gene>
    <name evidence="2" type="primary">gpi1</name>
    <name evidence="2" type="ORF">H4R20_006235</name>
</gene>
<organism evidence="2 3">
    <name type="scientific">Coemansia guatemalensis</name>
    <dbReference type="NCBI Taxonomy" id="2761395"/>
    <lineage>
        <taxon>Eukaryota</taxon>
        <taxon>Fungi</taxon>
        <taxon>Fungi incertae sedis</taxon>
        <taxon>Zoopagomycota</taxon>
        <taxon>Kickxellomycotina</taxon>
        <taxon>Kickxellomycetes</taxon>
        <taxon>Kickxellales</taxon>
        <taxon>Kickxellaceae</taxon>
        <taxon>Coemansia</taxon>
    </lineage>
</organism>
<comment type="caution">
    <text evidence="2">The sequence shown here is derived from an EMBL/GenBank/DDBJ whole genome shotgun (WGS) entry which is preliminary data.</text>
</comment>
<evidence type="ECO:0000313" key="3">
    <source>
        <dbReference type="Proteomes" id="UP001140094"/>
    </source>
</evidence>
<evidence type="ECO:0000256" key="1">
    <source>
        <dbReference type="SAM" id="Phobius"/>
    </source>
</evidence>
<proteinExistence type="predicted"/>
<reference evidence="2" key="1">
    <citation type="submission" date="2022-07" db="EMBL/GenBank/DDBJ databases">
        <title>Phylogenomic reconstructions and comparative analyses of Kickxellomycotina fungi.</title>
        <authorList>
            <person name="Reynolds N.K."/>
            <person name="Stajich J.E."/>
            <person name="Barry K."/>
            <person name="Grigoriev I.V."/>
            <person name="Crous P."/>
            <person name="Smith M.E."/>
        </authorList>
    </citation>
    <scope>NUCLEOTIDE SEQUENCE</scope>
    <source>
        <strain evidence="2">NRRL 1565</strain>
    </source>
</reference>
<protein>
    <submittedName>
        <fullName evidence="2">Pig-Q</fullName>
    </submittedName>
</protein>
<dbReference type="PANTHER" id="PTHR21329:SF3">
    <property type="entry name" value="PHOSPHATIDYLINOSITOL N-ACETYLGLUCOSAMINYLTRANSFERASE SUBUNIT Q"/>
    <property type="match status" value="1"/>
</dbReference>
<dbReference type="AlphaFoldDB" id="A0A9W8LRD6"/>
<feature type="transmembrane region" description="Helical" evidence="1">
    <location>
        <begin position="65"/>
        <end position="87"/>
    </location>
</feature>
<dbReference type="EMBL" id="JANBUO010002544">
    <property type="protein sequence ID" value="KAJ2794411.1"/>
    <property type="molecule type" value="Genomic_DNA"/>
</dbReference>
<sequence>MTAQALRLAASSRFGEQARRFSAVGQQLDLVVRRNMYVVNQWRTGHYTRQAGREQARCNAQYAGFWNSAWVAGVDVVLGCVAGVWLIRNAQSVGDAAASGLKQHTVTSLEQTIVWLRGWPAGLKLNNGLDGFLAELFLWLIHFWTMVFQPQLARHLCVVVAAAGWAGLVGGCSMQLAVLSDTLALATLHTYWFYMVATRIFHWQLVTLYSLFNLFRGRKLNVLRCRIDSCDYDLGQLLIGTILFTLLTYLFPTVLVYYLTFASRRLAVIMAQGLLEILLGLLNHCPIFYLALRLRDPRFFPSGVWYDIAPSQADRFIEPGWHLPGSPVHLSRDPIPLAARARMNVTVVHMRSTPMPLSAMFFQYYQLWIQFSASYLSQGILRSLVVGDVIRPVQRLQHNMIPGLASPSANPWISTPAS</sequence>
<dbReference type="GO" id="GO:0016020">
    <property type="term" value="C:membrane"/>
    <property type="evidence" value="ECO:0007669"/>
    <property type="project" value="InterPro"/>
</dbReference>
<keyword evidence="1" id="KW-0812">Transmembrane</keyword>
<feature type="transmembrane region" description="Helical" evidence="1">
    <location>
        <begin position="266"/>
        <end position="292"/>
    </location>
</feature>
<dbReference type="InterPro" id="IPR007720">
    <property type="entry name" value="PigQ/GPI1"/>
</dbReference>
<feature type="transmembrane region" description="Helical" evidence="1">
    <location>
        <begin position="191"/>
        <end position="215"/>
    </location>
</feature>
<feature type="transmembrane region" description="Helical" evidence="1">
    <location>
        <begin position="236"/>
        <end position="260"/>
    </location>
</feature>
<dbReference type="GO" id="GO:0006506">
    <property type="term" value="P:GPI anchor biosynthetic process"/>
    <property type="evidence" value="ECO:0007669"/>
    <property type="project" value="InterPro"/>
</dbReference>
<feature type="transmembrane region" description="Helical" evidence="1">
    <location>
        <begin position="132"/>
        <end position="149"/>
    </location>
</feature>
<feature type="transmembrane region" description="Helical" evidence="1">
    <location>
        <begin position="156"/>
        <end position="179"/>
    </location>
</feature>
<name>A0A9W8LRD6_9FUNG</name>
<dbReference type="PANTHER" id="PTHR21329">
    <property type="entry name" value="PHOSPHATIDYLINOSITOL N-ACETYLGLUCOSAMINYLTRANSFERASE SUBUNIT Q-RELATED"/>
    <property type="match status" value="1"/>
</dbReference>
<keyword evidence="3" id="KW-1185">Reference proteome</keyword>
<dbReference type="GO" id="GO:0005783">
    <property type="term" value="C:endoplasmic reticulum"/>
    <property type="evidence" value="ECO:0007669"/>
    <property type="project" value="TreeGrafter"/>
</dbReference>
<dbReference type="OrthoDB" id="70250at2759"/>
<evidence type="ECO:0000313" key="2">
    <source>
        <dbReference type="EMBL" id="KAJ2794411.1"/>
    </source>
</evidence>